<dbReference type="PATRIC" id="fig|1280948.3.peg.3142"/>
<evidence type="ECO:0000313" key="2">
    <source>
        <dbReference type="Proteomes" id="UP000024547"/>
    </source>
</evidence>
<proteinExistence type="predicted"/>
<evidence type="ECO:0008006" key="3">
    <source>
        <dbReference type="Google" id="ProtNLM"/>
    </source>
</evidence>
<dbReference type="SUPFAM" id="SSF52540">
    <property type="entry name" value="P-loop containing nucleoside triphosphate hydrolases"/>
    <property type="match status" value="1"/>
</dbReference>
<evidence type="ECO:0000313" key="1">
    <source>
        <dbReference type="EMBL" id="KCZ58203.1"/>
    </source>
</evidence>
<dbReference type="eggNOG" id="COG4544">
    <property type="taxonomic scope" value="Bacteria"/>
</dbReference>
<keyword evidence="2" id="KW-1185">Reference proteome</keyword>
<dbReference type="RefSeq" id="WP_051602869.1">
    <property type="nucleotide sequence ID" value="NZ_AWFH01000061.1"/>
</dbReference>
<sequence length="246" mass="26661">MEHAPLPLKDVFHLSPPRDRPSLAFPLGLGDAGLHEICEASHGDFAAMTGFALAARAHRKGPIVWIRQAGLKQSHGLLLQAGYREISTNISPCLTITPRKLSETLWATEEAIRSGVAALVIAELEDTDFTASRRLALAAGRHGVPVLLLMPYSRDGATAASARWRISPRPSSPNRYDPKAPGALRWKAVLERSRQAPHMAGQSFDLELDDETLSLRVVSGLAADPVATRPAWAQDRIGPSHLRQSA</sequence>
<dbReference type="Proteomes" id="UP000024547">
    <property type="component" value="Unassembled WGS sequence"/>
</dbReference>
<dbReference type="OrthoDB" id="7202530at2"/>
<dbReference type="EMBL" id="AWFH01000061">
    <property type="protein sequence ID" value="KCZ58203.1"/>
    <property type="molecule type" value="Genomic_DNA"/>
</dbReference>
<name>A0A059DXJ5_9PROT</name>
<accession>A0A059DXJ5</accession>
<gene>
    <name evidence="1" type="ORF">HY36_10105</name>
</gene>
<dbReference type="InterPro" id="IPR027417">
    <property type="entry name" value="P-loop_NTPase"/>
</dbReference>
<dbReference type="Gene3D" id="3.40.50.300">
    <property type="entry name" value="P-loop containing nucleotide triphosphate hydrolases"/>
    <property type="match status" value="1"/>
</dbReference>
<dbReference type="AlphaFoldDB" id="A0A059DXJ5"/>
<dbReference type="STRING" id="1280948.HY36_10105"/>
<reference evidence="1 2" key="1">
    <citation type="journal article" date="2014" name="Antonie Van Leeuwenhoek">
        <title>Hyphomonas beringensis sp. nov. and Hyphomonas chukchiensis sp. nov., isolated from surface seawater of the Bering Sea and Chukchi Sea.</title>
        <authorList>
            <person name="Li C."/>
            <person name="Lai Q."/>
            <person name="Li G."/>
            <person name="Dong C."/>
            <person name="Wang J."/>
            <person name="Liao Y."/>
            <person name="Shao Z."/>
        </authorList>
    </citation>
    <scope>NUCLEOTIDE SEQUENCE [LARGE SCALE GENOMIC DNA]</scope>
    <source>
        <strain evidence="1 2">22II1-22F38</strain>
    </source>
</reference>
<organism evidence="1 2">
    <name type="scientific">Hyphomonas atlantica</name>
    <dbReference type="NCBI Taxonomy" id="1280948"/>
    <lineage>
        <taxon>Bacteria</taxon>
        <taxon>Pseudomonadati</taxon>
        <taxon>Pseudomonadota</taxon>
        <taxon>Alphaproteobacteria</taxon>
        <taxon>Hyphomonadales</taxon>
        <taxon>Hyphomonadaceae</taxon>
        <taxon>Hyphomonas</taxon>
    </lineage>
</organism>
<protein>
    <recommendedName>
        <fullName evidence="3">Protein ImuA</fullName>
    </recommendedName>
</protein>
<comment type="caution">
    <text evidence="1">The sequence shown here is derived from an EMBL/GenBank/DDBJ whole genome shotgun (WGS) entry which is preliminary data.</text>
</comment>